<gene>
    <name evidence="1" type="ORF">GY4MC1_3210</name>
</gene>
<sequence length="31" mass="3401">MVTKSIKFEGEVAFSAVEPEAFRREGSHSAC</sequence>
<organism evidence="1">
    <name type="scientific">Geobacillus sp. (strain Y4.1MC1)</name>
    <dbReference type="NCBI Taxonomy" id="581103"/>
    <lineage>
        <taxon>Bacteria</taxon>
        <taxon>Bacillati</taxon>
        <taxon>Bacillota</taxon>
        <taxon>Bacilli</taxon>
        <taxon>Bacillales</taxon>
        <taxon>Anoxybacillaceae</taxon>
        <taxon>Geobacillus</taxon>
    </lineage>
</organism>
<name>A0A7U4DLU6_GEOS0</name>
<accession>A0A7U4DLU6</accession>
<evidence type="ECO:0000313" key="1">
    <source>
        <dbReference type="EMBL" id="ADP75887.1"/>
    </source>
</evidence>
<dbReference type="EMBL" id="CP002293">
    <property type="protein sequence ID" value="ADP75887.1"/>
    <property type="molecule type" value="Genomic_DNA"/>
</dbReference>
<proteinExistence type="predicted"/>
<reference evidence="1" key="1">
    <citation type="submission" date="2010-10" db="EMBL/GenBank/DDBJ databases">
        <title>Complete sequence of chromosome of Geobacillus sp. Y4.1MC1.</title>
        <authorList>
            <consortium name="US DOE Joint Genome Institute"/>
            <person name="Lucas S."/>
            <person name="Copeland A."/>
            <person name="Lapidus A."/>
            <person name="Cheng J.-F."/>
            <person name="Bruce D."/>
            <person name="Goodwin L."/>
            <person name="Pitluck S."/>
            <person name="Chertkov O."/>
            <person name="Zhang X."/>
            <person name="Detter J.C."/>
            <person name="Han C."/>
            <person name="Tapia R."/>
            <person name="Land M."/>
            <person name="Hauser L."/>
            <person name="Jeffries C."/>
            <person name="Kyrpides N."/>
            <person name="Ivanova N."/>
            <person name="Ovchinnikova G."/>
            <person name="Brumm P."/>
            <person name="Mead D."/>
            <person name="Woyke T."/>
        </authorList>
    </citation>
    <scope>NUCLEOTIDE SEQUENCE [LARGE SCALE GENOMIC DNA]</scope>
    <source>
        <strain evidence="1">Y4.1MC1</strain>
    </source>
</reference>
<dbReference type="AlphaFoldDB" id="A0A7U4DLU6"/>
<dbReference type="KEGG" id="gmc:GY4MC1_3210"/>
<protein>
    <submittedName>
        <fullName evidence="1">Uncharacterized protein</fullName>
    </submittedName>
</protein>